<comment type="caution">
    <text evidence="2">The sequence shown here is derived from an EMBL/GenBank/DDBJ whole genome shotgun (WGS) entry which is preliminary data.</text>
</comment>
<sequence>MAARLKSSSSGPVKKWSWSPTMVQSIIDSLKEYKSLCEFNATDFNADKVKLYEKVRQMMARKYARENYFGPVEKTVAEKPVKEMSKEEYKAYKAVHDKEAEMIRKGYNRIKEKVKNIRQDYSKAVVSGTRSGSGKIVIEHYDDLATIWGGSPSTEPLVFGVDSTGTLSSEVSESDENQETVMPFSRSPSSTPPLAGDESISVFQTIERPRSTTPSERSLSPSGISRQWSVPTNFDPEEDDSESVDLSEPLDEEISKGKKPTKRKKAEAVSNVPKLIDNKRKHLEKRLTAAQRDQKLLEAAKEDACLRKEMMDCFRESTATAAKAMEQMSQTMKGLSEGIVQGMALLANALATPQQPSFQHPVQQHCYQRPGLGPLQSEGFYQPMQAPVGDFLSSQNSQRAPVDKDNTYFQL</sequence>
<evidence type="ECO:0000256" key="1">
    <source>
        <dbReference type="SAM" id="MobiDB-lite"/>
    </source>
</evidence>
<feature type="region of interest" description="Disordered" evidence="1">
    <location>
        <begin position="392"/>
        <end position="411"/>
    </location>
</feature>
<protein>
    <submittedName>
        <fullName evidence="2">Uncharacterized protein</fullName>
    </submittedName>
</protein>
<accession>A0AAD9Q569</accession>
<dbReference type="Proteomes" id="UP001249851">
    <property type="component" value="Unassembled WGS sequence"/>
</dbReference>
<feature type="compositionally biased region" description="Basic and acidic residues" evidence="1">
    <location>
        <begin position="401"/>
        <end position="411"/>
    </location>
</feature>
<reference evidence="2" key="2">
    <citation type="journal article" date="2023" name="Science">
        <title>Genomic signatures of disease resistance in endangered staghorn corals.</title>
        <authorList>
            <person name="Vollmer S.V."/>
            <person name="Selwyn J.D."/>
            <person name="Despard B.A."/>
            <person name="Roesel C.L."/>
        </authorList>
    </citation>
    <scope>NUCLEOTIDE SEQUENCE</scope>
    <source>
        <strain evidence="2">K2</strain>
    </source>
</reference>
<name>A0AAD9Q569_ACRCE</name>
<evidence type="ECO:0000313" key="2">
    <source>
        <dbReference type="EMBL" id="KAK2554878.1"/>
    </source>
</evidence>
<organism evidence="2 3">
    <name type="scientific">Acropora cervicornis</name>
    <name type="common">Staghorn coral</name>
    <dbReference type="NCBI Taxonomy" id="6130"/>
    <lineage>
        <taxon>Eukaryota</taxon>
        <taxon>Metazoa</taxon>
        <taxon>Cnidaria</taxon>
        <taxon>Anthozoa</taxon>
        <taxon>Hexacorallia</taxon>
        <taxon>Scleractinia</taxon>
        <taxon>Astrocoeniina</taxon>
        <taxon>Acroporidae</taxon>
        <taxon>Acropora</taxon>
    </lineage>
</organism>
<proteinExistence type="predicted"/>
<gene>
    <name evidence="2" type="ORF">P5673_023544</name>
</gene>
<reference evidence="2" key="1">
    <citation type="journal article" date="2023" name="G3 (Bethesda)">
        <title>Whole genome assembly and annotation of the endangered Caribbean coral Acropora cervicornis.</title>
        <authorList>
            <person name="Selwyn J.D."/>
            <person name="Vollmer S.V."/>
        </authorList>
    </citation>
    <scope>NUCLEOTIDE SEQUENCE</scope>
    <source>
        <strain evidence="2">K2</strain>
    </source>
</reference>
<feature type="compositionally biased region" description="Acidic residues" evidence="1">
    <location>
        <begin position="235"/>
        <end position="252"/>
    </location>
</feature>
<dbReference type="EMBL" id="JARQWQ010000066">
    <property type="protein sequence ID" value="KAK2554878.1"/>
    <property type="molecule type" value="Genomic_DNA"/>
</dbReference>
<feature type="region of interest" description="Disordered" evidence="1">
    <location>
        <begin position="165"/>
        <end position="269"/>
    </location>
</feature>
<dbReference type="AlphaFoldDB" id="A0AAD9Q569"/>
<feature type="compositionally biased region" description="Polar residues" evidence="1">
    <location>
        <begin position="211"/>
        <end position="232"/>
    </location>
</feature>
<evidence type="ECO:0000313" key="3">
    <source>
        <dbReference type="Proteomes" id="UP001249851"/>
    </source>
</evidence>
<keyword evidence="3" id="KW-1185">Reference proteome</keyword>